<dbReference type="Gene3D" id="3.30.565.10">
    <property type="entry name" value="Histidine kinase-like ATPase, C-terminal domain"/>
    <property type="match status" value="1"/>
</dbReference>
<dbReference type="EC" id="2.7.13.3" evidence="2"/>
<evidence type="ECO:0000256" key="4">
    <source>
        <dbReference type="ARBA" id="ARBA00022679"/>
    </source>
</evidence>
<keyword evidence="10" id="KW-1133">Transmembrane helix</keyword>
<dbReference type="SMART" id="SM00387">
    <property type="entry name" value="HATPase_c"/>
    <property type="match status" value="1"/>
</dbReference>
<proteinExistence type="predicted"/>
<dbReference type="Proteomes" id="UP000316612">
    <property type="component" value="Unassembled WGS sequence"/>
</dbReference>
<keyword evidence="6" id="KW-0418">Kinase</keyword>
<dbReference type="GO" id="GO:0000155">
    <property type="term" value="F:phosphorelay sensor kinase activity"/>
    <property type="evidence" value="ECO:0007669"/>
    <property type="project" value="InterPro"/>
</dbReference>
<comment type="catalytic activity">
    <reaction evidence="1">
        <text>ATP + protein L-histidine = ADP + protein N-phospho-L-histidine.</text>
        <dbReference type="EC" id="2.7.13.3"/>
    </reaction>
</comment>
<evidence type="ECO:0000313" key="13">
    <source>
        <dbReference type="Proteomes" id="UP000316612"/>
    </source>
</evidence>
<dbReference type="GO" id="GO:0046983">
    <property type="term" value="F:protein dimerization activity"/>
    <property type="evidence" value="ECO:0007669"/>
    <property type="project" value="InterPro"/>
</dbReference>
<dbReference type="PANTHER" id="PTHR24421:SF10">
    <property type="entry name" value="NITRATE_NITRITE SENSOR PROTEIN NARQ"/>
    <property type="match status" value="1"/>
</dbReference>
<feature type="transmembrane region" description="Helical" evidence="10">
    <location>
        <begin position="33"/>
        <end position="51"/>
    </location>
</feature>
<dbReference type="GO" id="GO:0005524">
    <property type="term" value="F:ATP binding"/>
    <property type="evidence" value="ECO:0007669"/>
    <property type="project" value="UniProtKB-KW"/>
</dbReference>
<keyword evidence="13" id="KW-1185">Reference proteome</keyword>
<dbReference type="Gene3D" id="1.20.5.1930">
    <property type="match status" value="1"/>
</dbReference>
<dbReference type="PANTHER" id="PTHR24421">
    <property type="entry name" value="NITRATE/NITRITE SENSOR PROTEIN NARX-RELATED"/>
    <property type="match status" value="1"/>
</dbReference>
<evidence type="ECO:0000256" key="1">
    <source>
        <dbReference type="ARBA" id="ARBA00000085"/>
    </source>
</evidence>
<dbReference type="AlphaFoldDB" id="A0A4Y4DSF4"/>
<keyword evidence="4" id="KW-0808">Transferase</keyword>
<sequence length="387" mass="41133">MSTRRAPLAVLPAVLAVIQLVGTHFAAARMGLHLPPASVPLLLAGPALLLLRRRAAGPMAAGSAAAALGCLALGLPFGPFLLSFAVALVLAVAAGDRWWAWGAAAGFGAGSWLLAGQLHGQFHERGPVLLAWVVIVLLAGELARVGRERAAERRRASEEHRRHQADEQRLVLARDIHDVVAHSLSMINVQASVALHLAAKDPDVDKLTSALGAIKSSSAQSLAEVREVLSVLRQDAPRLPGQRLEQLPELVGRVASEQLSVQYTPPVIPQWVGEREQTAIYRIVQEALTNIVRHAAATRAEVIVQIDERRALVQVADDGVGLGAVDEGNGLRGMRERVQQLGGSLLLGPGNLGPGNQRAGAGPGIRITASIPRREHPEREHPEQEGQ</sequence>
<evidence type="ECO:0000313" key="12">
    <source>
        <dbReference type="EMBL" id="GED05431.1"/>
    </source>
</evidence>
<gene>
    <name evidence="12" type="ORF">AUR04nite_09630</name>
</gene>
<evidence type="ECO:0000256" key="5">
    <source>
        <dbReference type="ARBA" id="ARBA00022741"/>
    </source>
</evidence>
<dbReference type="OrthoDB" id="227596at2"/>
<evidence type="ECO:0000256" key="8">
    <source>
        <dbReference type="ARBA" id="ARBA00023012"/>
    </source>
</evidence>
<organism evidence="12 13">
    <name type="scientific">Glutamicibacter uratoxydans</name>
    <name type="common">Arthrobacter uratoxydans</name>
    <dbReference type="NCBI Taxonomy" id="43667"/>
    <lineage>
        <taxon>Bacteria</taxon>
        <taxon>Bacillati</taxon>
        <taxon>Actinomycetota</taxon>
        <taxon>Actinomycetes</taxon>
        <taxon>Micrococcales</taxon>
        <taxon>Micrococcaceae</taxon>
        <taxon>Glutamicibacter</taxon>
    </lineage>
</organism>
<dbReference type="InterPro" id="IPR011712">
    <property type="entry name" value="Sig_transdc_His_kin_sub3_dim/P"/>
</dbReference>
<evidence type="ECO:0000256" key="9">
    <source>
        <dbReference type="SAM" id="MobiDB-lite"/>
    </source>
</evidence>
<dbReference type="EMBL" id="BJNY01000005">
    <property type="protein sequence ID" value="GED05431.1"/>
    <property type="molecule type" value="Genomic_DNA"/>
</dbReference>
<dbReference type="InterPro" id="IPR036890">
    <property type="entry name" value="HATPase_C_sf"/>
</dbReference>
<keyword evidence="5" id="KW-0547">Nucleotide-binding</keyword>
<feature type="transmembrane region" description="Helical" evidence="10">
    <location>
        <begin position="98"/>
        <end position="116"/>
    </location>
</feature>
<keyword evidence="10" id="KW-0812">Transmembrane</keyword>
<dbReference type="CDD" id="cd16917">
    <property type="entry name" value="HATPase_UhpB-NarQ-NarX-like"/>
    <property type="match status" value="1"/>
</dbReference>
<evidence type="ECO:0000256" key="3">
    <source>
        <dbReference type="ARBA" id="ARBA00022553"/>
    </source>
</evidence>
<dbReference type="Pfam" id="PF07730">
    <property type="entry name" value="HisKA_3"/>
    <property type="match status" value="1"/>
</dbReference>
<protein>
    <recommendedName>
        <fullName evidence="2">histidine kinase</fullName>
        <ecNumber evidence="2">2.7.13.3</ecNumber>
    </recommendedName>
</protein>
<evidence type="ECO:0000256" key="7">
    <source>
        <dbReference type="ARBA" id="ARBA00022840"/>
    </source>
</evidence>
<evidence type="ECO:0000256" key="6">
    <source>
        <dbReference type="ARBA" id="ARBA00022777"/>
    </source>
</evidence>
<feature type="transmembrane region" description="Helical" evidence="10">
    <location>
        <begin position="63"/>
        <end position="92"/>
    </location>
</feature>
<feature type="region of interest" description="Disordered" evidence="9">
    <location>
        <begin position="349"/>
        <end position="387"/>
    </location>
</feature>
<name>A0A4Y4DSF4_GLUUR</name>
<evidence type="ECO:0000259" key="11">
    <source>
        <dbReference type="SMART" id="SM00387"/>
    </source>
</evidence>
<keyword evidence="8" id="KW-0902">Two-component regulatory system</keyword>
<dbReference type="RefSeq" id="WP_141362505.1">
    <property type="nucleotide sequence ID" value="NZ_BAAAJL010000008.1"/>
</dbReference>
<dbReference type="SUPFAM" id="SSF55874">
    <property type="entry name" value="ATPase domain of HSP90 chaperone/DNA topoisomerase II/histidine kinase"/>
    <property type="match status" value="1"/>
</dbReference>
<comment type="caution">
    <text evidence="12">The sequence shown here is derived from an EMBL/GenBank/DDBJ whole genome shotgun (WGS) entry which is preliminary data.</text>
</comment>
<feature type="compositionally biased region" description="Basic and acidic residues" evidence="9">
    <location>
        <begin position="372"/>
        <end position="387"/>
    </location>
</feature>
<reference evidence="12 13" key="1">
    <citation type="submission" date="2019-06" db="EMBL/GenBank/DDBJ databases">
        <title>Whole genome shotgun sequence of Glutamicibacter uratoxydans NBRC 15515.</title>
        <authorList>
            <person name="Hosoyama A."/>
            <person name="Uohara A."/>
            <person name="Ohji S."/>
            <person name="Ichikawa N."/>
        </authorList>
    </citation>
    <scope>NUCLEOTIDE SEQUENCE [LARGE SCALE GENOMIC DNA]</scope>
    <source>
        <strain evidence="12 13">NBRC 15515</strain>
    </source>
</reference>
<dbReference type="InterPro" id="IPR050482">
    <property type="entry name" value="Sensor_HK_TwoCompSys"/>
</dbReference>
<feature type="domain" description="Histidine kinase/HSP90-like ATPase" evidence="11">
    <location>
        <begin position="275"/>
        <end position="375"/>
    </location>
</feature>
<dbReference type="GO" id="GO:0016020">
    <property type="term" value="C:membrane"/>
    <property type="evidence" value="ECO:0007669"/>
    <property type="project" value="InterPro"/>
</dbReference>
<evidence type="ECO:0000256" key="10">
    <source>
        <dbReference type="SAM" id="Phobius"/>
    </source>
</evidence>
<keyword evidence="7" id="KW-0067">ATP-binding</keyword>
<keyword evidence="3" id="KW-0597">Phosphoprotein</keyword>
<dbReference type="Pfam" id="PF02518">
    <property type="entry name" value="HATPase_c"/>
    <property type="match status" value="1"/>
</dbReference>
<evidence type="ECO:0000256" key="2">
    <source>
        <dbReference type="ARBA" id="ARBA00012438"/>
    </source>
</evidence>
<feature type="transmembrane region" description="Helical" evidence="10">
    <location>
        <begin position="128"/>
        <end position="146"/>
    </location>
</feature>
<accession>A0A4Y4DSF4</accession>
<dbReference type="InterPro" id="IPR003594">
    <property type="entry name" value="HATPase_dom"/>
</dbReference>
<keyword evidence="10" id="KW-0472">Membrane</keyword>